<gene>
    <name evidence="1" type="ORF">MSPICULIGERA_LOCUS3782</name>
</gene>
<proteinExistence type="predicted"/>
<sequence>MFVVRLHNAGQRVCFTPFFAHHASKLLAYSPSYADNFRLAAPTASLLCHVRQCRGCYCCSPRYSKIREATLKLAQGQLHAEQLRCFSPLPFGDTGSSVAL</sequence>
<keyword evidence="2" id="KW-1185">Reference proteome</keyword>
<feature type="non-terminal residue" evidence="1">
    <location>
        <position position="1"/>
    </location>
</feature>
<dbReference type="Proteomes" id="UP001177023">
    <property type="component" value="Unassembled WGS sequence"/>
</dbReference>
<evidence type="ECO:0000313" key="1">
    <source>
        <dbReference type="EMBL" id="CAJ0565124.1"/>
    </source>
</evidence>
<dbReference type="AlphaFoldDB" id="A0AA36CB62"/>
<evidence type="ECO:0000313" key="2">
    <source>
        <dbReference type="Proteomes" id="UP001177023"/>
    </source>
</evidence>
<comment type="caution">
    <text evidence="1">The sequence shown here is derived from an EMBL/GenBank/DDBJ whole genome shotgun (WGS) entry which is preliminary data.</text>
</comment>
<dbReference type="EMBL" id="CATQJA010000975">
    <property type="protein sequence ID" value="CAJ0565124.1"/>
    <property type="molecule type" value="Genomic_DNA"/>
</dbReference>
<accession>A0AA36CB62</accession>
<organism evidence="1 2">
    <name type="scientific">Mesorhabditis spiculigera</name>
    <dbReference type="NCBI Taxonomy" id="96644"/>
    <lineage>
        <taxon>Eukaryota</taxon>
        <taxon>Metazoa</taxon>
        <taxon>Ecdysozoa</taxon>
        <taxon>Nematoda</taxon>
        <taxon>Chromadorea</taxon>
        <taxon>Rhabditida</taxon>
        <taxon>Rhabditina</taxon>
        <taxon>Rhabditomorpha</taxon>
        <taxon>Rhabditoidea</taxon>
        <taxon>Rhabditidae</taxon>
        <taxon>Mesorhabditinae</taxon>
        <taxon>Mesorhabditis</taxon>
    </lineage>
</organism>
<reference evidence="1" key="1">
    <citation type="submission" date="2023-06" db="EMBL/GenBank/DDBJ databases">
        <authorList>
            <person name="Delattre M."/>
        </authorList>
    </citation>
    <scope>NUCLEOTIDE SEQUENCE</scope>
    <source>
        <strain evidence="1">AF72</strain>
    </source>
</reference>
<protein>
    <submittedName>
        <fullName evidence="1">Uncharacterized protein</fullName>
    </submittedName>
</protein>
<name>A0AA36CB62_9BILA</name>